<dbReference type="EMBL" id="JBBPBN010000014">
    <property type="protein sequence ID" value="KAK9025241.1"/>
    <property type="molecule type" value="Genomic_DNA"/>
</dbReference>
<reference evidence="2 3" key="1">
    <citation type="journal article" date="2024" name="G3 (Bethesda)">
        <title>Genome assembly of Hibiscus sabdariffa L. provides insights into metabolisms of medicinal natural products.</title>
        <authorList>
            <person name="Kim T."/>
        </authorList>
    </citation>
    <scope>NUCLEOTIDE SEQUENCE [LARGE SCALE GENOMIC DNA]</scope>
    <source>
        <strain evidence="2">TK-2024</strain>
        <tissue evidence="2">Old leaves</tissue>
    </source>
</reference>
<proteinExistence type="predicted"/>
<evidence type="ECO:0000313" key="3">
    <source>
        <dbReference type="Proteomes" id="UP001396334"/>
    </source>
</evidence>
<feature type="region of interest" description="Disordered" evidence="1">
    <location>
        <begin position="43"/>
        <end position="67"/>
    </location>
</feature>
<accession>A0ABR2SIZ1</accession>
<evidence type="ECO:0000313" key="2">
    <source>
        <dbReference type="EMBL" id="KAK9025241.1"/>
    </source>
</evidence>
<dbReference type="Proteomes" id="UP001396334">
    <property type="component" value="Unassembled WGS sequence"/>
</dbReference>
<evidence type="ECO:0000256" key="1">
    <source>
        <dbReference type="SAM" id="MobiDB-lite"/>
    </source>
</evidence>
<keyword evidence="3" id="KW-1185">Reference proteome</keyword>
<sequence>MLKMLIRIHKLQVKTIRSTRNVENVGKGFTSFKSKLVAPPGSFENIGEDSRTPKLFAPPGNVDNVGKNSRAASRNSLLHQEMLIRIHKPEAETIRSTWKC</sequence>
<name>A0ABR2SIZ1_9ROSI</name>
<organism evidence="2 3">
    <name type="scientific">Hibiscus sabdariffa</name>
    <name type="common">roselle</name>
    <dbReference type="NCBI Taxonomy" id="183260"/>
    <lineage>
        <taxon>Eukaryota</taxon>
        <taxon>Viridiplantae</taxon>
        <taxon>Streptophyta</taxon>
        <taxon>Embryophyta</taxon>
        <taxon>Tracheophyta</taxon>
        <taxon>Spermatophyta</taxon>
        <taxon>Magnoliopsida</taxon>
        <taxon>eudicotyledons</taxon>
        <taxon>Gunneridae</taxon>
        <taxon>Pentapetalae</taxon>
        <taxon>rosids</taxon>
        <taxon>malvids</taxon>
        <taxon>Malvales</taxon>
        <taxon>Malvaceae</taxon>
        <taxon>Malvoideae</taxon>
        <taxon>Hibiscus</taxon>
    </lineage>
</organism>
<gene>
    <name evidence="2" type="ORF">V6N11_065136</name>
</gene>
<protein>
    <submittedName>
        <fullName evidence="2">Uncharacterized protein</fullName>
    </submittedName>
</protein>
<comment type="caution">
    <text evidence="2">The sequence shown here is derived from an EMBL/GenBank/DDBJ whole genome shotgun (WGS) entry which is preliminary data.</text>
</comment>